<evidence type="ECO:0000313" key="1">
    <source>
        <dbReference type="EMBL" id="JAH68886.1"/>
    </source>
</evidence>
<accession>A0A0E9UT15</accession>
<reference evidence="1" key="1">
    <citation type="submission" date="2014-11" db="EMBL/GenBank/DDBJ databases">
        <authorList>
            <person name="Amaro Gonzalez C."/>
        </authorList>
    </citation>
    <scope>NUCLEOTIDE SEQUENCE</scope>
</reference>
<dbReference type="EMBL" id="GBXM01039691">
    <property type="protein sequence ID" value="JAH68886.1"/>
    <property type="molecule type" value="Transcribed_RNA"/>
</dbReference>
<name>A0A0E9UT15_ANGAN</name>
<sequence>MLFVLLCWHRMDLCSESCGPFFPLACSLFDLSLTSLSYVMSPLT</sequence>
<dbReference type="AlphaFoldDB" id="A0A0E9UT15"/>
<reference evidence="1" key="2">
    <citation type="journal article" date="2015" name="Fish Shellfish Immunol.">
        <title>Early steps in the European eel (Anguilla anguilla)-Vibrio vulnificus interaction in the gills: Role of the RtxA13 toxin.</title>
        <authorList>
            <person name="Callol A."/>
            <person name="Pajuelo D."/>
            <person name="Ebbesson L."/>
            <person name="Teles M."/>
            <person name="MacKenzie S."/>
            <person name="Amaro C."/>
        </authorList>
    </citation>
    <scope>NUCLEOTIDE SEQUENCE</scope>
</reference>
<protein>
    <submittedName>
        <fullName evidence="1">Uncharacterized protein</fullName>
    </submittedName>
</protein>
<proteinExistence type="predicted"/>
<organism evidence="1">
    <name type="scientific">Anguilla anguilla</name>
    <name type="common">European freshwater eel</name>
    <name type="synonym">Muraena anguilla</name>
    <dbReference type="NCBI Taxonomy" id="7936"/>
    <lineage>
        <taxon>Eukaryota</taxon>
        <taxon>Metazoa</taxon>
        <taxon>Chordata</taxon>
        <taxon>Craniata</taxon>
        <taxon>Vertebrata</taxon>
        <taxon>Euteleostomi</taxon>
        <taxon>Actinopterygii</taxon>
        <taxon>Neopterygii</taxon>
        <taxon>Teleostei</taxon>
        <taxon>Anguilliformes</taxon>
        <taxon>Anguillidae</taxon>
        <taxon>Anguilla</taxon>
    </lineage>
</organism>